<sequence length="1796" mass="203935">MFYKILMGKKCYKAMINVNKLIKKTLSFIVCICCMVSLLSQSIVVGDALNLDDEMNIAGDGDAYAQSTIATVGDVTFLNDGNYQTVWSAQTSMAYAGIKLHNKYSIDKVRVVFKNYDESYENQLSFKFSYYDSITNQFVDLYSGTNYDENNDTTTVGHKYYSEYVLPEAIVTNEIKVTITSNNSQDMAIIAEIEAFGQEYDESLSPTNLALRKKITASNTDYERNPERIVDGNKGNYWDGGKYGDNGQYFIIDLGEECVIEEMKATPVLEKNRYYLYYIEVSLDGKNWQKVADRNETYGTVDAFEDETYTFDSLNTRYIKVTMTYNNANQSVHMAEFEVWGFVASDDENVALHKNVSATNSDNGTVPDVITDGSTTGEFWDGGAASEESPQSFIIDLGSGYFINKMKAYPYVDGIRYYEYNIEVSLDGAKWQEVAKRTAEDGLAYAGETFVLDQPVNARFVRVNMTYNSKVIVEPTNKSVHMYEFEVYGKIDPDYQAPIGDPSDPENIAFSKPVTSHLNTKAINNINDGFDVTYCTGAFAPAYFDIDLLENYDLSEIIIKVPVKEGRYYYFSIYGSVDGSNYDRLYKERSKDTADNDGYKIDLTNLENSTYRIVRVYLEYVSDTSTSLLSEVRIHGKATNENKEVLRTGTIDEILGIEPYDKTSYATEITEAETIENVYGIIDRNLGEKYRDWFTFKLAKNPKQEYAEYDYYTVSNANDKILITGNDGISLATGLNYYLKNYCKVNISEQANQTKMPDKLIKVDKTIYQYTPYEIRYGFNYCTLNYTFSYADAKMFQKEYDWLALNGVNVVLDLAGQEAVWIKFLMNFGYDFDSAKDWLAGPTYYAWQFMDNMEVIGGPVSDEWVKGRLEMARENQRWKNSLGMQTVLQGYAGMVPNNFTDYQDVEILEQGNWCGVPRPDMIRTDGELYDQYAKLFYEAQEWAFGKTSNYYAVDPFHEGGKRPSDLTDDVISREVLNSLLEYDQEAVWMVQAWWSNPTNDLLKGMGDDREDHVIILDLNGLNDAYDSYWDKTEYNGTVLESDEFNSTSWVWCMLENYGGNPSMDGRPKEIINRINKASTQAEHMKGIGFISEATYDNPMIYELLLDMAWQPDTIDLDDWLDEYVLRRYGDYSESAREAWDILLKTVYSRSGKTTDVIARSDPSLVQYGLPYTASELEEALELLYKDYDKLSASEAYRYDLTEIMRQVVNNYAVVRLGDLKTAYDAKEIDNYKSLKEQYLNAIDLLNEVCGTQQDLLIGEWVGRAVDWAKDTNSDDFAYDSMIINAKTLITVWAPSTTLGTYAYRNYEGMINDIYKVIWQAYLDQSEEILEFGSAKTNLVNYHDLCMDWIYEDWDLQNYQRYADNSPENVKTVVERVINECSTYVEVPENVGNIALEKEVFANQERPDSPGAPAGGYATNVNDGIVDTYWDGIAWNGEVTPYIIIDLGKDYLIDRMNVVNYYDGKRYYDYDLYVSKDNETWQKVANRKETYGEAPSLVTGDTYEFSADQITARYIKLVGLYNSANEGFHVKELRAYGNEITDKTALKIAVDLANAITDEDLENVVKAVADEFKAARDEANAVYNNASATQEEINNAFDRLASAMHMLDFVKGDKTALKAFIDKVSGLEADKYTEATWTPFNDALVAANNVYNDENAMQEEVNTTYQELVTAFLNLRLIPDKSLLEDLINQVEGLNLASYSKATVQVVNDALANAKNVLANKNATQKDVDNAKATLEKAINSLEANVNTPADNTVSAPVNNGDTTVSVKTGDESSVGVFVTISLLTVAGYIILTRKED</sequence>
<reference evidence="4" key="1">
    <citation type="submission" date="2017-04" db="EMBL/GenBank/DDBJ databases">
        <title>Function of individual gut microbiota members based on whole genome sequencing of pure cultures obtained from chicken caecum.</title>
        <authorList>
            <person name="Medvecky M."/>
            <person name="Cejkova D."/>
            <person name="Polansky O."/>
            <person name="Karasova D."/>
            <person name="Kubasova T."/>
            <person name="Cizek A."/>
            <person name="Rychlik I."/>
        </authorList>
    </citation>
    <scope>NUCLEOTIDE SEQUENCE [LARGE SCALE GENOMIC DNA]</scope>
    <source>
        <strain evidence="4">An149</strain>
    </source>
</reference>
<evidence type="ECO:0000256" key="1">
    <source>
        <dbReference type="ARBA" id="ARBA00022801"/>
    </source>
</evidence>
<dbReference type="Pfam" id="PF05089">
    <property type="entry name" value="NAGLU"/>
    <property type="match status" value="1"/>
</dbReference>
<dbReference type="PROSITE" id="PS50022">
    <property type="entry name" value="FA58C_3"/>
    <property type="match status" value="3"/>
</dbReference>
<gene>
    <name evidence="3" type="ORF">B5E91_01350</name>
</gene>
<dbReference type="PANTHER" id="PTHR12872:SF1">
    <property type="entry name" value="ALPHA-N-ACETYLGLUCOSAMINIDASE"/>
    <property type="match status" value="1"/>
</dbReference>
<dbReference type="Pfam" id="PF00754">
    <property type="entry name" value="F5_F8_type_C"/>
    <property type="match status" value="3"/>
</dbReference>
<dbReference type="Gene3D" id="2.60.120.260">
    <property type="entry name" value="Galactose-binding domain-like"/>
    <property type="match status" value="5"/>
</dbReference>
<dbReference type="GO" id="GO:0005975">
    <property type="term" value="P:carbohydrate metabolic process"/>
    <property type="evidence" value="ECO:0007669"/>
    <property type="project" value="UniProtKB-ARBA"/>
</dbReference>
<dbReference type="Gene3D" id="1.20.1270.70">
    <property type="entry name" value="Designed single chain three-helix bundle"/>
    <property type="match status" value="1"/>
</dbReference>
<dbReference type="InterPro" id="IPR024733">
    <property type="entry name" value="NAGLU_tim-barrel"/>
</dbReference>
<comment type="caution">
    <text evidence="3">The sequence shown here is derived from an EMBL/GenBank/DDBJ whole genome shotgun (WGS) entry which is preliminary data.</text>
</comment>
<dbReference type="InterPro" id="IPR024732">
    <property type="entry name" value="NAGLU_C"/>
</dbReference>
<dbReference type="Gene3D" id="3.20.20.80">
    <property type="entry name" value="Glycosidases"/>
    <property type="match status" value="1"/>
</dbReference>
<accession>A0A1Y4QMR4</accession>
<protein>
    <recommendedName>
        <fullName evidence="2">F5/8 type C domain-containing protein</fullName>
    </recommendedName>
</protein>
<dbReference type="SUPFAM" id="SSF49785">
    <property type="entry name" value="Galactose-binding domain-like"/>
    <property type="match status" value="5"/>
</dbReference>
<name>A0A1Y4QMR4_9FIRM</name>
<dbReference type="Proteomes" id="UP000196258">
    <property type="component" value="Unassembled WGS sequence"/>
</dbReference>
<organism evidence="3 4">
    <name type="scientific">Thomasclavelia spiroformis</name>
    <dbReference type="NCBI Taxonomy" id="29348"/>
    <lineage>
        <taxon>Bacteria</taxon>
        <taxon>Bacillati</taxon>
        <taxon>Bacillota</taxon>
        <taxon>Erysipelotrichia</taxon>
        <taxon>Erysipelotrichales</taxon>
        <taxon>Coprobacillaceae</taxon>
        <taxon>Thomasclavelia</taxon>
    </lineage>
</organism>
<keyword evidence="1" id="KW-0378">Hydrolase</keyword>
<feature type="domain" description="F5/8 type C" evidence="2">
    <location>
        <begin position="1380"/>
        <end position="1537"/>
    </location>
</feature>
<dbReference type="InterPro" id="IPR029018">
    <property type="entry name" value="Hex-like_dom2"/>
</dbReference>
<evidence type="ECO:0000259" key="2">
    <source>
        <dbReference type="PROSITE" id="PS50022"/>
    </source>
</evidence>
<dbReference type="Pfam" id="PF12971">
    <property type="entry name" value="NAGLU_N"/>
    <property type="match status" value="1"/>
</dbReference>
<dbReference type="InterPro" id="IPR007781">
    <property type="entry name" value="NAGLU"/>
</dbReference>
<evidence type="ECO:0000313" key="3">
    <source>
        <dbReference type="EMBL" id="OUQ06599.1"/>
    </source>
</evidence>
<dbReference type="Pfam" id="PF12972">
    <property type="entry name" value="NAGLU_C"/>
    <property type="match status" value="1"/>
</dbReference>
<dbReference type="Gene3D" id="1.20.120.670">
    <property type="entry name" value="N-acetyl-b-d-glucoasminidase"/>
    <property type="match status" value="1"/>
</dbReference>
<evidence type="ECO:0000313" key="4">
    <source>
        <dbReference type="Proteomes" id="UP000196258"/>
    </source>
</evidence>
<dbReference type="Gene3D" id="1.20.1270.90">
    <property type="entry name" value="AF1782-like"/>
    <property type="match status" value="2"/>
</dbReference>
<dbReference type="Pfam" id="PF07554">
    <property type="entry name" value="FIVAR"/>
    <property type="match status" value="3"/>
</dbReference>
<feature type="domain" description="F5/8 type C" evidence="2">
    <location>
        <begin position="197"/>
        <end position="342"/>
    </location>
</feature>
<feature type="domain" description="F5/8 type C" evidence="2">
    <location>
        <begin position="343"/>
        <end position="490"/>
    </location>
</feature>
<proteinExistence type="predicted"/>
<dbReference type="GO" id="GO:0016787">
    <property type="term" value="F:hydrolase activity"/>
    <property type="evidence" value="ECO:0007669"/>
    <property type="project" value="UniProtKB-KW"/>
</dbReference>
<dbReference type="EMBL" id="NFLB01000001">
    <property type="protein sequence ID" value="OUQ06599.1"/>
    <property type="molecule type" value="Genomic_DNA"/>
</dbReference>
<dbReference type="InterPro" id="IPR000421">
    <property type="entry name" value="FA58C"/>
</dbReference>
<dbReference type="PANTHER" id="PTHR12872">
    <property type="entry name" value="ALPHA-N-ACETYLGLUCOSAMINIDASE"/>
    <property type="match status" value="1"/>
</dbReference>
<dbReference type="Gene3D" id="3.30.379.10">
    <property type="entry name" value="Chitobiase/beta-hexosaminidase domain 2-like"/>
    <property type="match status" value="1"/>
</dbReference>
<dbReference type="InterPro" id="IPR008979">
    <property type="entry name" value="Galactose-bd-like_sf"/>
</dbReference>
<dbReference type="InterPro" id="IPR024240">
    <property type="entry name" value="NAGLU_N"/>
</dbReference>